<dbReference type="Proteomes" id="UP000298213">
    <property type="component" value="Unassembled WGS sequence"/>
</dbReference>
<dbReference type="RefSeq" id="WP_135087545.1">
    <property type="nucleotide sequence ID" value="NZ_SPDV01000025.1"/>
</dbReference>
<evidence type="ECO:0000313" key="2">
    <source>
        <dbReference type="EMBL" id="TFI57785.1"/>
    </source>
</evidence>
<keyword evidence="1" id="KW-0732">Signal</keyword>
<evidence type="ECO:0000313" key="3">
    <source>
        <dbReference type="Proteomes" id="UP000298213"/>
    </source>
</evidence>
<organism evidence="2 3">
    <name type="scientific">Sphingomonas parva</name>
    <dbReference type="NCBI Taxonomy" id="2555898"/>
    <lineage>
        <taxon>Bacteria</taxon>
        <taxon>Pseudomonadati</taxon>
        <taxon>Pseudomonadota</taxon>
        <taxon>Alphaproteobacteria</taxon>
        <taxon>Sphingomonadales</taxon>
        <taxon>Sphingomonadaceae</taxon>
        <taxon>Sphingomonas</taxon>
    </lineage>
</organism>
<dbReference type="AlphaFoldDB" id="A0A4Y8ZRM7"/>
<evidence type="ECO:0008006" key="4">
    <source>
        <dbReference type="Google" id="ProtNLM"/>
    </source>
</evidence>
<comment type="caution">
    <text evidence="2">The sequence shown here is derived from an EMBL/GenBank/DDBJ whole genome shotgun (WGS) entry which is preliminary data.</text>
</comment>
<keyword evidence="3" id="KW-1185">Reference proteome</keyword>
<sequence>MLGQALVLLAAMAIGQAAAPVTRSGIERLPDGSIYCRIGGVLGLSLTVAPDRSARGHFREHQLYGGGAAHLYTTIEFTRSAAGKIAYSLGEFEIMHPEFRDGDRFGKTRVILDGATTHELNVPNMTVDKGRYSTTRRLTSDFRALGPGFLGPLGRAAEVRVQLTNAGGGTFIEMATTPRGAERMLDQLNRAEWSCG</sequence>
<gene>
    <name evidence="2" type="ORF">E2493_13235</name>
</gene>
<evidence type="ECO:0000256" key="1">
    <source>
        <dbReference type="SAM" id="SignalP"/>
    </source>
</evidence>
<reference evidence="2 3" key="1">
    <citation type="submission" date="2019-03" db="EMBL/GenBank/DDBJ databases">
        <title>Genome sequence of Sphingomonas sp. 17J27-24.</title>
        <authorList>
            <person name="Kim M."/>
            <person name="Maeng S."/>
            <person name="Sathiyaraj S."/>
        </authorList>
    </citation>
    <scope>NUCLEOTIDE SEQUENCE [LARGE SCALE GENOMIC DNA]</scope>
    <source>
        <strain evidence="2 3">17J27-24</strain>
    </source>
</reference>
<dbReference type="EMBL" id="SPDV01000025">
    <property type="protein sequence ID" value="TFI57785.1"/>
    <property type="molecule type" value="Genomic_DNA"/>
</dbReference>
<proteinExistence type="predicted"/>
<accession>A0A4Y8ZRM7</accession>
<protein>
    <recommendedName>
        <fullName evidence="4">DUF3108 domain-containing protein</fullName>
    </recommendedName>
</protein>
<name>A0A4Y8ZRM7_9SPHN</name>
<feature type="chain" id="PRO_5021429444" description="DUF3108 domain-containing protein" evidence="1">
    <location>
        <begin position="20"/>
        <end position="196"/>
    </location>
</feature>
<feature type="signal peptide" evidence="1">
    <location>
        <begin position="1"/>
        <end position="19"/>
    </location>
</feature>